<evidence type="ECO:0008006" key="3">
    <source>
        <dbReference type="Google" id="ProtNLM"/>
    </source>
</evidence>
<accession>W2MYC0</accession>
<gene>
    <name evidence="2" type="ORF">L914_12862</name>
</gene>
<protein>
    <recommendedName>
        <fullName evidence="3">BZIP domain-containing protein</fullName>
    </recommendedName>
</protein>
<dbReference type="VEuPathDB" id="FungiDB:PPTG_03379"/>
<sequence length="196" mass="22504">MAFTLLSGEMDDLPELLEIALTSPLFKTTSLIDFCQDIDDSLIPTLWSSLPPPVAQDVDDMNRSNGKSSSSLGSKKRRRQETERNRQRRYRQRLRVERKRLENEVENLSRQLDHLKEGSVQKQAWGSAPVRLCSLSEIMREKEKRLISESENQRLQTAATMQATYIKHLSKLVGGASLNVDEDQVPIYEPFSKKKK</sequence>
<reference evidence="2" key="1">
    <citation type="submission" date="2013-11" db="EMBL/GenBank/DDBJ databases">
        <title>The Genome Sequence of Phytophthora parasitica IAC_01/95.</title>
        <authorList>
            <consortium name="The Broad Institute Genomics Platform"/>
            <person name="Russ C."/>
            <person name="Tyler B."/>
            <person name="Panabieres F."/>
            <person name="Shan W."/>
            <person name="Tripathy S."/>
            <person name="Grunwald N."/>
            <person name="Machado M."/>
            <person name="Johnson C.S."/>
            <person name="Arredondo F."/>
            <person name="Hong C."/>
            <person name="Coffey M."/>
            <person name="Young S.K."/>
            <person name="Zeng Q."/>
            <person name="Gargeya S."/>
            <person name="Fitzgerald M."/>
            <person name="Abouelleil A."/>
            <person name="Alvarado L."/>
            <person name="Chapman S.B."/>
            <person name="Gainer-Dewar J."/>
            <person name="Goldberg J."/>
            <person name="Griggs A."/>
            <person name="Gujja S."/>
            <person name="Hansen M."/>
            <person name="Howarth C."/>
            <person name="Imamovic A."/>
            <person name="Ireland A."/>
            <person name="Larimer J."/>
            <person name="McCowan C."/>
            <person name="Murphy C."/>
            <person name="Pearson M."/>
            <person name="Poon T.W."/>
            <person name="Priest M."/>
            <person name="Roberts A."/>
            <person name="Saif S."/>
            <person name="Shea T."/>
            <person name="Sykes S."/>
            <person name="Wortman J."/>
            <person name="Nusbaum C."/>
            <person name="Birren B."/>
        </authorList>
    </citation>
    <scope>NUCLEOTIDE SEQUENCE [LARGE SCALE GENOMIC DNA]</scope>
    <source>
        <strain evidence="2">IAC_01/95</strain>
    </source>
</reference>
<evidence type="ECO:0000313" key="2">
    <source>
        <dbReference type="EMBL" id="ETM41356.1"/>
    </source>
</evidence>
<dbReference type="Proteomes" id="UP000054532">
    <property type="component" value="Unassembled WGS sequence"/>
</dbReference>
<evidence type="ECO:0000256" key="1">
    <source>
        <dbReference type="SAM" id="MobiDB-lite"/>
    </source>
</evidence>
<feature type="region of interest" description="Disordered" evidence="1">
    <location>
        <begin position="54"/>
        <end position="92"/>
    </location>
</feature>
<dbReference type="AlphaFoldDB" id="W2MYC0"/>
<name>W2MYC0_PHYNI</name>
<proteinExistence type="predicted"/>
<dbReference type="EMBL" id="KI694112">
    <property type="protein sequence ID" value="ETM41356.1"/>
    <property type="molecule type" value="Genomic_DNA"/>
</dbReference>
<organism evidence="2">
    <name type="scientific">Phytophthora nicotianae</name>
    <name type="common">Potato buckeye rot agent</name>
    <name type="synonym">Phytophthora parasitica</name>
    <dbReference type="NCBI Taxonomy" id="4792"/>
    <lineage>
        <taxon>Eukaryota</taxon>
        <taxon>Sar</taxon>
        <taxon>Stramenopiles</taxon>
        <taxon>Oomycota</taxon>
        <taxon>Peronosporomycetes</taxon>
        <taxon>Peronosporales</taxon>
        <taxon>Peronosporaceae</taxon>
        <taxon>Phytophthora</taxon>
    </lineage>
</organism>
<feature type="compositionally biased region" description="Low complexity" evidence="1">
    <location>
        <begin position="63"/>
        <end position="73"/>
    </location>
</feature>